<protein>
    <submittedName>
        <fullName evidence="8">MFS transporter</fullName>
    </submittedName>
</protein>
<feature type="transmembrane region" description="Helical" evidence="6">
    <location>
        <begin position="45"/>
        <end position="69"/>
    </location>
</feature>
<dbReference type="SUPFAM" id="SSF103473">
    <property type="entry name" value="MFS general substrate transporter"/>
    <property type="match status" value="1"/>
</dbReference>
<evidence type="ECO:0000256" key="3">
    <source>
        <dbReference type="ARBA" id="ARBA00022692"/>
    </source>
</evidence>
<evidence type="ECO:0000256" key="1">
    <source>
        <dbReference type="ARBA" id="ARBA00004141"/>
    </source>
</evidence>
<feature type="transmembrane region" description="Helical" evidence="6">
    <location>
        <begin position="232"/>
        <end position="258"/>
    </location>
</feature>
<feature type="transmembrane region" description="Helical" evidence="6">
    <location>
        <begin position="7"/>
        <end position="33"/>
    </location>
</feature>
<evidence type="ECO:0000256" key="6">
    <source>
        <dbReference type="SAM" id="Phobius"/>
    </source>
</evidence>
<comment type="subcellular location">
    <subcellularLocation>
        <location evidence="1">Membrane</location>
        <topology evidence="1">Multi-pass membrane protein</topology>
    </subcellularLocation>
</comment>
<gene>
    <name evidence="8" type="ORF">TS85_23155</name>
</gene>
<feature type="transmembrane region" description="Helical" evidence="6">
    <location>
        <begin position="103"/>
        <end position="125"/>
    </location>
</feature>
<dbReference type="PANTHER" id="PTHR23505:SF79">
    <property type="entry name" value="PROTEIN SPINSTER"/>
    <property type="match status" value="1"/>
</dbReference>
<name>A0A7U5CVB1_9SPHN</name>
<evidence type="ECO:0000313" key="8">
    <source>
        <dbReference type="EMBL" id="AJP74761.1"/>
    </source>
</evidence>
<feature type="transmembrane region" description="Helical" evidence="6">
    <location>
        <begin position="76"/>
        <end position="97"/>
    </location>
</feature>
<dbReference type="GO" id="GO:0016020">
    <property type="term" value="C:membrane"/>
    <property type="evidence" value="ECO:0007669"/>
    <property type="project" value="UniProtKB-SubCell"/>
</dbReference>
<reference evidence="8 9" key="2">
    <citation type="submission" date="2015-02" db="EMBL/GenBank/DDBJ databases">
        <title>The complete genome of Sphingomonas hengshuiensis sp. WHSC-8 isolated from soil of Hengshui Lake.</title>
        <authorList>
            <person name="Wei S."/>
            <person name="Guo J."/>
            <person name="Su C."/>
            <person name="Wu R."/>
            <person name="Zhang Z."/>
            <person name="Liang K."/>
            <person name="Li H."/>
            <person name="Wang T."/>
            <person name="Liu H."/>
            <person name="Zhang C."/>
            <person name="Li Z."/>
            <person name="Wang Q."/>
            <person name="Meng J."/>
        </authorList>
    </citation>
    <scope>NUCLEOTIDE SEQUENCE [LARGE SCALE GENOMIC DNA]</scope>
    <source>
        <strain evidence="8 9">WHSC-8</strain>
    </source>
</reference>
<keyword evidence="4 6" id="KW-1133">Transmembrane helix</keyword>
<feature type="transmembrane region" description="Helical" evidence="6">
    <location>
        <begin position="181"/>
        <end position="201"/>
    </location>
</feature>
<dbReference type="InterPro" id="IPR020846">
    <property type="entry name" value="MFS_dom"/>
</dbReference>
<keyword evidence="9" id="KW-1185">Reference proteome</keyword>
<evidence type="ECO:0000256" key="4">
    <source>
        <dbReference type="ARBA" id="ARBA00022989"/>
    </source>
</evidence>
<dbReference type="KEGG" id="sphi:TS85_23155"/>
<dbReference type="EMBL" id="CP010836">
    <property type="protein sequence ID" value="AJP74761.1"/>
    <property type="molecule type" value="Genomic_DNA"/>
</dbReference>
<dbReference type="Pfam" id="PF07690">
    <property type="entry name" value="MFS_1"/>
    <property type="match status" value="1"/>
</dbReference>
<keyword evidence="5 6" id="KW-0472">Membrane</keyword>
<reference evidence="8 9" key="1">
    <citation type="journal article" date="2015" name="Int. J. Syst. Evol. Microbiol.">
        <title>Sphingomonas hengshuiensis sp. nov., isolated from lake wetland.</title>
        <authorList>
            <person name="Wei S."/>
            <person name="Wang T."/>
            <person name="Liu H."/>
            <person name="Zhang C."/>
            <person name="Guo J."/>
            <person name="Wang Q."/>
            <person name="Liang K."/>
            <person name="Zhang Z."/>
        </authorList>
    </citation>
    <scope>NUCLEOTIDE SEQUENCE [LARGE SCALE GENOMIC DNA]</scope>
    <source>
        <strain evidence="8 9">WHSC-8</strain>
    </source>
</reference>
<dbReference type="PROSITE" id="PS50850">
    <property type="entry name" value="MFS"/>
    <property type="match status" value="1"/>
</dbReference>
<evidence type="ECO:0000256" key="5">
    <source>
        <dbReference type="ARBA" id="ARBA00023136"/>
    </source>
</evidence>
<proteinExistence type="predicted"/>
<keyword evidence="2" id="KW-0813">Transport</keyword>
<evidence type="ECO:0000259" key="7">
    <source>
        <dbReference type="PROSITE" id="PS50850"/>
    </source>
</evidence>
<dbReference type="PANTHER" id="PTHR23505">
    <property type="entry name" value="SPINSTER"/>
    <property type="match status" value="1"/>
</dbReference>
<organism evidence="8 9">
    <name type="scientific">Sphingomonas hengshuiensis</name>
    <dbReference type="NCBI Taxonomy" id="1609977"/>
    <lineage>
        <taxon>Bacteria</taxon>
        <taxon>Pseudomonadati</taxon>
        <taxon>Pseudomonadota</taxon>
        <taxon>Alphaproteobacteria</taxon>
        <taxon>Sphingomonadales</taxon>
        <taxon>Sphingomonadaceae</taxon>
        <taxon>Sphingomonas</taxon>
    </lineage>
</organism>
<dbReference type="InterPro" id="IPR011701">
    <property type="entry name" value="MFS"/>
</dbReference>
<sequence>MWPARRYAWYVIALLTLAYALAILDRVTIALLIQPLQASMHINDMQFGLLQGMAFSLVYSVLGLPIGLLCDRWKRVPILVAGLALWSVATMACGLARNYEELFAYRMLVGVGEAVLVPVAASLIADYFSPDIRPKAYGVFTTGSAFGAGAALIMGGLFLVWSNHLIDDVPALFGGMEPWQVVFILCGAPGIVLAVIVMLTCKEPARKGVVNTSESFSLRPVFHLIGRHPGAFGCLMLGTVLNLVCVYAIIGWFPALFIRVHGWGAAETGWLMGSVGVPINIFAALTSGWAIVWLNRKGHLDAPMIAASFCAIAMVAFAVPASLVSSGTLALVFYALNAVFVNWNISAAYSGLSLITPNEMRGQVMALQTIAQGLIALTAGNFLVGLLTDTVFRSPDGIAYALAVLFAVCGTGSFLILMAGRKAFVRAAAEANAATAG</sequence>
<dbReference type="Gene3D" id="1.20.1250.20">
    <property type="entry name" value="MFS general substrate transporter like domains"/>
    <property type="match status" value="2"/>
</dbReference>
<dbReference type="GO" id="GO:0022857">
    <property type="term" value="F:transmembrane transporter activity"/>
    <property type="evidence" value="ECO:0007669"/>
    <property type="project" value="InterPro"/>
</dbReference>
<dbReference type="InterPro" id="IPR036259">
    <property type="entry name" value="MFS_trans_sf"/>
</dbReference>
<accession>A0A7U5CVB1</accession>
<feature type="transmembrane region" description="Helical" evidence="6">
    <location>
        <begin position="364"/>
        <end position="386"/>
    </location>
</feature>
<feature type="transmembrane region" description="Helical" evidence="6">
    <location>
        <begin position="304"/>
        <end position="325"/>
    </location>
</feature>
<feature type="transmembrane region" description="Helical" evidence="6">
    <location>
        <begin position="398"/>
        <end position="417"/>
    </location>
</feature>
<feature type="transmembrane region" description="Helical" evidence="6">
    <location>
        <begin position="270"/>
        <end position="292"/>
    </location>
</feature>
<feature type="domain" description="Major facilitator superfamily (MFS) profile" evidence="7">
    <location>
        <begin position="11"/>
        <end position="422"/>
    </location>
</feature>
<keyword evidence="3 6" id="KW-0812">Transmembrane</keyword>
<feature type="transmembrane region" description="Helical" evidence="6">
    <location>
        <begin position="331"/>
        <end position="352"/>
    </location>
</feature>
<dbReference type="AlphaFoldDB" id="A0A7U5CVB1"/>
<dbReference type="InterPro" id="IPR044770">
    <property type="entry name" value="MFS_spinster-like"/>
</dbReference>
<dbReference type="Proteomes" id="UP000032300">
    <property type="component" value="Chromosome"/>
</dbReference>
<feature type="transmembrane region" description="Helical" evidence="6">
    <location>
        <begin position="137"/>
        <end position="161"/>
    </location>
</feature>
<evidence type="ECO:0000313" key="9">
    <source>
        <dbReference type="Proteomes" id="UP000032300"/>
    </source>
</evidence>
<evidence type="ECO:0000256" key="2">
    <source>
        <dbReference type="ARBA" id="ARBA00022448"/>
    </source>
</evidence>